<feature type="transmembrane region" description="Helical" evidence="9">
    <location>
        <begin position="93"/>
        <end position="113"/>
    </location>
</feature>
<keyword evidence="6 9" id="KW-1133">Transmembrane helix</keyword>
<feature type="transmembrane region" description="Helical" evidence="9">
    <location>
        <begin position="33"/>
        <end position="51"/>
    </location>
</feature>
<dbReference type="RefSeq" id="WP_187706734.1">
    <property type="nucleotide sequence ID" value="NZ_CP060822.1"/>
</dbReference>
<feature type="transmembrane region" description="Helical" evidence="9">
    <location>
        <begin position="119"/>
        <end position="140"/>
    </location>
</feature>
<reference evidence="12 13" key="1">
    <citation type="submission" date="2020-08" db="EMBL/GenBank/DDBJ databases">
        <title>Complete genome sequence of Raphidiopsis curvispora isolated from drinking water reservoir in South Korea.</title>
        <authorList>
            <person name="Jeong J."/>
        </authorList>
    </citation>
    <scope>NUCLEOTIDE SEQUENCE [LARGE SCALE GENOMIC DNA]</scope>
    <source>
        <strain evidence="12 13">GIHE-G1</strain>
    </source>
</reference>
<sequence>MQEDFRLIVDLVSVFAVAACGGMLAALLKQPVLLGYLVGGMIVGPTGLGLIKEVVQVETLAQFGVAFLLFALGVEFSFSQLKKVKAIALGGGGLQIILTIITTVIVCGITGAWETLPAKGVFLGSILSLSSTAVVLKCLMERNETETTHAQVMLGILVIQDLALGLMLAILPALHQPGESIGLALFTAIVRIALFAAGAVVAGIWIMPRILRFLARTESRELFLLGVVTLCLSIAILTEYLGLSIEMGAFVAGLMISEVEYADETLTIVEPLRDVFASLFFASIGMLIDPVFLWQNLDLILGLVALVFLGKFLIITPLVKLFRYPLKTALIAGLGLAQIGEFSFVLASEGQALGLVSRHVYLLIVGTTAVTLMLTPFVLRVIPFLFNLVEFIPWLKPYLVDEQAEDFTEDLPTKDHVVICGYGRIGQNLVRLLEPYQLPVVVIEQSESRIQQLRESGIPYVYGNAVSFHVLETAGVNYAKAMAIALPDPTSIRLCLKRALELSPELDLVVRATQDKNIEVLYQLGAKEVVQPEFEASLEMASHLLMDVGLGKEVIGQKMQQIRQDHYLDLRPECSAAQVSQHLQKVTQDLNRRWYDLPVNSPLIGMTLEELDMRRLIGVSLMAIRRADGTEIDYPHNGTRLQSGDRLLVVGADEELTALVDFAQGSIAVPGGASACQWVTIQANSPILGNNLADLIYKDYGIKVQAIRRDGKLSRNPANVDLKVGDQVLLCGNLPQLNYPEQMQQLLDKPFAIQLPVIPDIHE</sequence>
<dbReference type="PROSITE" id="PS51201">
    <property type="entry name" value="RCK_N"/>
    <property type="match status" value="1"/>
</dbReference>
<dbReference type="Gene3D" id="1.20.1530.20">
    <property type="match status" value="1"/>
</dbReference>
<dbReference type="InterPro" id="IPR036291">
    <property type="entry name" value="NAD(P)-bd_dom_sf"/>
</dbReference>
<dbReference type="InterPro" id="IPR003148">
    <property type="entry name" value="RCK_N"/>
</dbReference>
<organism evidence="12 13">
    <name type="scientific">Cylindrospermopsis curvispora GIHE-G1</name>
    <dbReference type="NCBI Taxonomy" id="2666332"/>
    <lineage>
        <taxon>Bacteria</taxon>
        <taxon>Bacillati</taxon>
        <taxon>Cyanobacteriota</taxon>
        <taxon>Cyanophyceae</taxon>
        <taxon>Nostocales</taxon>
        <taxon>Aphanizomenonaceae</taxon>
        <taxon>Cylindrospermopsis</taxon>
    </lineage>
</organism>
<feature type="transmembrane region" description="Helical" evidence="9">
    <location>
        <begin position="360"/>
        <end position="379"/>
    </location>
</feature>
<evidence type="ECO:0000256" key="1">
    <source>
        <dbReference type="ARBA" id="ARBA00004141"/>
    </source>
</evidence>
<keyword evidence="4 9" id="KW-0812">Transmembrane</keyword>
<dbReference type="EMBL" id="CP060822">
    <property type="protein sequence ID" value="QNP30311.1"/>
    <property type="molecule type" value="Genomic_DNA"/>
</dbReference>
<keyword evidence="7" id="KW-0406">Ion transport</keyword>
<proteinExistence type="predicted"/>
<evidence type="ECO:0000256" key="7">
    <source>
        <dbReference type="ARBA" id="ARBA00023065"/>
    </source>
</evidence>
<dbReference type="GO" id="GO:0016020">
    <property type="term" value="C:membrane"/>
    <property type="evidence" value="ECO:0007669"/>
    <property type="project" value="UniProtKB-SubCell"/>
</dbReference>
<evidence type="ECO:0000256" key="8">
    <source>
        <dbReference type="ARBA" id="ARBA00023136"/>
    </source>
</evidence>
<comment type="subcellular location">
    <subcellularLocation>
        <location evidence="1">Membrane</location>
        <topology evidence="1">Multi-pass membrane protein</topology>
    </subcellularLocation>
</comment>
<keyword evidence="5" id="KW-0732">Signal</keyword>
<dbReference type="InterPro" id="IPR038770">
    <property type="entry name" value="Na+/solute_symporter_sf"/>
</dbReference>
<evidence type="ECO:0000313" key="12">
    <source>
        <dbReference type="EMBL" id="QNP30311.1"/>
    </source>
</evidence>
<protein>
    <submittedName>
        <fullName evidence="12">Cation:proton antiporter</fullName>
    </submittedName>
</protein>
<feature type="transmembrane region" description="Helical" evidence="9">
    <location>
        <begin position="6"/>
        <end position="26"/>
    </location>
</feature>
<evidence type="ECO:0000256" key="2">
    <source>
        <dbReference type="ARBA" id="ARBA00022448"/>
    </source>
</evidence>
<dbReference type="Pfam" id="PF02254">
    <property type="entry name" value="TrkA_N"/>
    <property type="match status" value="1"/>
</dbReference>
<dbReference type="Gene3D" id="3.40.50.720">
    <property type="entry name" value="NAD(P)-binding Rossmann-like Domain"/>
    <property type="match status" value="1"/>
</dbReference>
<evidence type="ECO:0000256" key="3">
    <source>
        <dbReference type="ARBA" id="ARBA00022449"/>
    </source>
</evidence>
<feature type="transmembrane region" description="Helical" evidence="9">
    <location>
        <begin position="181"/>
        <end position="206"/>
    </location>
</feature>
<dbReference type="Pfam" id="PF00999">
    <property type="entry name" value="Na_H_Exchanger"/>
    <property type="match status" value="1"/>
</dbReference>
<keyword evidence="13" id="KW-1185">Reference proteome</keyword>
<evidence type="ECO:0000259" key="10">
    <source>
        <dbReference type="PROSITE" id="PS51201"/>
    </source>
</evidence>
<name>A0A7H0F2P5_9CYAN</name>
<feature type="transmembrane region" description="Helical" evidence="9">
    <location>
        <begin position="328"/>
        <end position="348"/>
    </location>
</feature>
<dbReference type="PROSITE" id="PS51202">
    <property type="entry name" value="RCK_C"/>
    <property type="match status" value="2"/>
</dbReference>
<evidence type="ECO:0000259" key="11">
    <source>
        <dbReference type="PROSITE" id="PS51202"/>
    </source>
</evidence>
<dbReference type="SUPFAM" id="SSF51735">
    <property type="entry name" value="NAD(P)-binding Rossmann-fold domains"/>
    <property type="match status" value="1"/>
</dbReference>
<feature type="domain" description="RCK C-terminal" evidence="11">
    <location>
        <begin position="678"/>
        <end position="746"/>
    </location>
</feature>
<dbReference type="Pfam" id="PF02080">
    <property type="entry name" value="TrkA_C"/>
    <property type="match status" value="2"/>
</dbReference>
<feature type="transmembrane region" description="Helical" evidence="9">
    <location>
        <begin position="63"/>
        <end position="81"/>
    </location>
</feature>
<dbReference type="SUPFAM" id="SSF116726">
    <property type="entry name" value="TrkA C-terminal domain-like"/>
    <property type="match status" value="2"/>
</dbReference>
<dbReference type="InterPro" id="IPR036721">
    <property type="entry name" value="RCK_C_sf"/>
</dbReference>
<feature type="domain" description="RCK N-terminal" evidence="10">
    <location>
        <begin position="414"/>
        <end position="531"/>
    </location>
</feature>
<feature type="transmembrane region" description="Helical" evidence="9">
    <location>
        <begin position="222"/>
        <end position="255"/>
    </location>
</feature>
<evidence type="ECO:0000313" key="13">
    <source>
        <dbReference type="Proteomes" id="UP000516013"/>
    </source>
</evidence>
<feature type="transmembrane region" description="Helical" evidence="9">
    <location>
        <begin position="152"/>
        <end position="175"/>
    </location>
</feature>
<evidence type="ECO:0000256" key="4">
    <source>
        <dbReference type="ARBA" id="ARBA00022692"/>
    </source>
</evidence>
<feature type="transmembrane region" description="Helical" evidence="9">
    <location>
        <begin position="300"/>
        <end position="322"/>
    </location>
</feature>
<feature type="transmembrane region" description="Helical" evidence="9">
    <location>
        <begin position="275"/>
        <end position="293"/>
    </location>
</feature>
<evidence type="ECO:0000256" key="6">
    <source>
        <dbReference type="ARBA" id="ARBA00022989"/>
    </source>
</evidence>
<dbReference type="InterPro" id="IPR006037">
    <property type="entry name" value="RCK_C"/>
</dbReference>
<dbReference type="PANTHER" id="PTHR16254">
    <property type="entry name" value="POTASSIUM/PROTON ANTIPORTER-RELATED"/>
    <property type="match status" value="1"/>
</dbReference>
<keyword evidence="3" id="KW-0050">Antiport</keyword>
<dbReference type="InterPro" id="IPR006153">
    <property type="entry name" value="Cation/H_exchanger_TM"/>
</dbReference>
<evidence type="ECO:0000256" key="5">
    <source>
        <dbReference type="ARBA" id="ARBA00022729"/>
    </source>
</evidence>
<gene>
    <name evidence="12" type="ORF">IAR63_04415</name>
</gene>
<keyword evidence="2" id="KW-0813">Transport</keyword>
<evidence type="ECO:0000256" key="9">
    <source>
        <dbReference type="SAM" id="Phobius"/>
    </source>
</evidence>
<dbReference type="InterPro" id="IPR045158">
    <property type="entry name" value="KEA4/5/6-like"/>
</dbReference>
<dbReference type="PANTHER" id="PTHR16254:SF14">
    <property type="entry name" value="TRANSMEMBRANE AND COILED-COIL DOMAIN-CONTAINING PROTEIN 3"/>
    <property type="match status" value="1"/>
</dbReference>
<dbReference type="KEGG" id="ccur:IAR63_04415"/>
<dbReference type="AlphaFoldDB" id="A0A7H0F2P5"/>
<dbReference type="Proteomes" id="UP000516013">
    <property type="component" value="Chromosome"/>
</dbReference>
<feature type="domain" description="RCK C-terminal" evidence="11">
    <location>
        <begin position="578"/>
        <end position="665"/>
    </location>
</feature>
<accession>A0A7H0F2P5</accession>
<dbReference type="Gene3D" id="3.30.70.1450">
    <property type="entry name" value="Regulator of K+ conductance, C-terminal domain"/>
    <property type="match status" value="2"/>
</dbReference>
<keyword evidence="8 9" id="KW-0472">Membrane</keyword>
<dbReference type="GO" id="GO:0015386">
    <property type="term" value="F:potassium:proton antiporter activity"/>
    <property type="evidence" value="ECO:0007669"/>
    <property type="project" value="InterPro"/>
</dbReference>